<comment type="caution">
    <text evidence="2">The sequence shown here is derived from an EMBL/GenBank/DDBJ whole genome shotgun (WGS) entry which is preliminary data.</text>
</comment>
<sequence>MVEGGGLATSFPVVFFDGEREIDIGHVKLHPNLVYKTFQSMLAQGIGISPNQISIYLIDRNNSKSSKFSSYRRKIPITGKANFAQICKERECCVLVVLKRSRKARGRKGGRGEFGFEDDEKTSFSSNLNGNVVLLRRNQVGYDLSQKDCPVYVNQYGLLNTNNNNINCGDIPIIEEFYKLNKPNSKYFCEECLIAEKKGGGVVDFHHCVNDLVLEGFRGGGAGPIGPIRR</sequence>
<organism evidence="2 3">
    <name type="scientific">Lithospermum erythrorhizon</name>
    <name type="common">Purple gromwell</name>
    <name type="synonym">Lithospermum officinale var. erythrorhizon</name>
    <dbReference type="NCBI Taxonomy" id="34254"/>
    <lineage>
        <taxon>Eukaryota</taxon>
        <taxon>Viridiplantae</taxon>
        <taxon>Streptophyta</taxon>
        <taxon>Embryophyta</taxon>
        <taxon>Tracheophyta</taxon>
        <taxon>Spermatophyta</taxon>
        <taxon>Magnoliopsida</taxon>
        <taxon>eudicotyledons</taxon>
        <taxon>Gunneridae</taxon>
        <taxon>Pentapetalae</taxon>
        <taxon>asterids</taxon>
        <taxon>lamiids</taxon>
        <taxon>Boraginales</taxon>
        <taxon>Boraginaceae</taxon>
        <taxon>Boraginoideae</taxon>
        <taxon>Lithospermeae</taxon>
        <taxon>Lithospermum</taxon>
    </lineage>
</organism>
<protein>
    <recommendedName>
        <fullName evidence="1">DUF7138 domain-containing protein</fullName>
    </recommendedName>
</protein>
<evidence type="ECO:0000259" key="1">
    <source>
        <dbReference type="Pfam" id="PF23596"/>
    </source>
</evidence>
<dbReference type="PANTHER" id="PTHR36351:SF1">
    <property type="entry name" value="EMBRYO SAC DEVELOPMENT ARREST 12"/>
    <property type="match status" value="1"/>
</dbReference>
<dbReference type="AlphaFoldDB" id="A0AAV3RVF2"/>
<feature type="domain" description="DUF7138" evidence="1">
    <location>
        <begin position="9"/>
        <end position="96"/>
    </location>
</feature>
<gene>
    <name evidence="2" type="ORF">LIER_32986</name>
</gene>
<dbReference type="Proteomes" id="UP001454036">
    <property type="component" value="Unassembled WGS sequence"/>
</dbReference>
<evidence type="ECO:0000313" key="3">
    <source>
        <dbReference type="Proteomes" id="UP001454036"/>
    </source>
</evidence>
<dbReference type="Pfam" id="PF23596">
    <property type="entry name" value="DUF7138"/>
    <property type="match status" value="1"/>
</dbReference>
<proteinExistence type="predicted"/>
<dbReference type="InterPro" id="IPR055562">
    <property type="entry name" value="DUF7138"/>
</dbReference>
<accession>A0AAV3RVF2</accession>
<dbReference type="EMBL" id="BAABME010012974">
    <property type="protein sequence ID" value="GAA0185698.1"/>
    <property type="molecule type" value="Genomic_DNA"/>
</dbReference>
<dbReference type="PANTHER" id="PTHR36351">
    <property type="entry name" value="EMBRYO SAC DEVELOPMENT ARREST 12"/>
    <property type="match status" value="1"/>
</dbReference>
<reference evidence="2 3" key="1">
    <citation type="submission" date="2024-01" db="EMBL/GenBank/DDBJ databases">
        <title>The complete chloroplast genome sequence of Lithospermum erythrorhizon: insights into the phylogenetic relationship among Boraginaceae species and the maternal lineages of purple gromwells.</title>
        <authorList>
            <person name="Okada T."/>
            <person name="Watanabe K."/>
        </authorList>
    </citation>
    <scope>NUCLEOTIDE SEQUENCE [LARGE SCALE GENOMIC DNA]</scope>
</reference>
<evidence type="ECO:0000313" key="2">
    <source>
        <dbReference type="EMBL" id="GAA0185698.1"/>
    </source>
</evidence>
<keyword evidence="3" id="KW-1185">Reference proteome</keyword>
<name>A0AAV3RVF2_LITER</name>